<comment type="caution">
    <text evidence="6">The sequence shown here is derived from an EMBL/GenBank/DDBJ whole genome shotgun (WGS) entry which is preliminary data.</text>
</comment>
<dbReference type="GO" id="GO:0005524">
    <property type="term" value="F:ATP binding"/>
    <property type="evidence" value="ECO:0007669"/>
    <property type="project" value="UniProtKB-KW"/>
</dbReference>
<keyword evidence="2" id="KW-1003">Cell membrane</keyword>
<keyword evidence="3" id="KW-0547">Nucleotide-binding</keyword>
<proteinExistence type="predicted"/>
<keyword evidence="2" id="KW-0472">Membrane</keyword>
<dbReference type="Proteomes" id="UP000214747">
    <property type="component" value="Unassembled WGS sequence"/>
</dbReference>
<evidence type="ECO:0000256" key="2">
    <source>
        <dbReference type="ARBA" id="ARBA00022475"/>
    </source>
</evidence>
<keyword evidence="4 6" id="KW-0067">ATP-binding</keyword>
<dbReference type="InterPro" id="IPR032823">
    <property type="entry name" value="BCA_ABC_TP_C"/>
</dbReference>
<dbReference type="AlphaFoldDB" id="A0A225SR45"/>
<dbReference type="InterPro" id="IPR051120">
    <property type="entry name" value="ABC_AA/LPS_Transport"/>
</dbReference>
<dbReference type="Gene3D" id="3.40.50.300">
    <property type="entry name" value="P-loop containing nucleotide triphosphate hydrolases"/>
    <property type="match status" value="1"/>
</dbReference>
<dbReference type="PANTHER" id="PTHR45772">
    <property type="entry name" value="CONSERVED COMPONENT OF ABC TRANSPORTER FOR NATURAL AMINO ACIDS-RELATED"/>
    <property type="match status" value="1"/>
</dbReference>
<reference evidence="6 7" key="1">
    <citation type="journal article" date="2010" name="Int. J. Syst. Evol. Microbiol.">
        <title>Reclassification of Herbaspirillum putei as a later heterotypic synonym of Herbaspirillum huttiense, with the description of H. huttiense subsp. huttiense subsp. nov. and H. huttiense subsp. putei subsp. nov., comb. nov., and description of Herbaspirillum aquaticum sp. nov.</title>
        <authorList>
            <person name="Dobritsa A.P."/>
            <person name="Reddy M.C."/>
            <person name="Samadpour M."/>
        </authorList>
    </citation>
    <scope>NUCLEOTIDE SEQUENCE [LARGE SCALE GENOMIC DNA]</scope>
    <source>
        <strain evidence="6 7">IEH 4430</strain>
    </source>
</reference>
<dbReference type="EMBL" id="NJGV01000016">
    <property type="protein sequence ID" value="OWY33622.1"/>
    <property type="molecule type" value="Genomic_DNA"/>
</dbReference>
<feature type="domain" description="ABC transporter" evidence="5">
    <location>
        <begin position="12"/>
        <end position="253"/>
    </location>
</feature>
<evidence type="ECO:0000313" key="7">
    <source>
        <dbReference type="Proteomes" id="UP000214747"/>
    </source>
</evidence>
<dbReference type="InterPro" id="IPR003439">
    <property type="entry name" value="ABC_transporter-like_ATP-bd"/>
</dbReference>
<dbReference type="Pfam" id="PF00005">
    <property type="entry name" value="ABC_tran"/>
    <property type="match status" value="1"/>
</dbReference>
<accession>A0A225SR45</accession>
<evidence type="ECO:0000259" key="5">
    <source>
        <dbReference type="PROSITE" id="PS50893"/>
    </source>
</evidence>
<keyword evidence="7" id="KW-1185">Reference proteome</keyword>
<evidence type="ECO:0000256" key="4">
    <source>
        <dbReference type="ARBA" id="ARBA00022840"/>
    </source>
</evidence>
<name>A0A225SR45_9BURK</name>
<evidence type="ECO:0000256" key="3">
    <source>
        <dbReference type="ARBA" id="ARBA00022741"/>
    </source>
</evidence>
<dbReference type="SMART" id="SM00382">
    <property type="entry name" value="AAA"/>
    <property type="match status" value="1"/>
</dbReference>
<dbReference type="Pfam" id="PF12399">
    <property type="entry name" value="BCA_ABC_TP_C"/>
    <property type="match status" value="1"/>
</dbReference>
<dbReference type="SUPFAM" id="SSF52540">
    <property type="entry name" value="P-loop containing nucleoside triphosphate hydrolases"/>
    <property type="match status" value="1"/>
</dbReference>
<dbReference type="PROSITE" id="PS50893">
    <property type="entry name" value="ABC_TRANSPORTER_2"/>
    <property type="match status" value="1"/>
</dbReference>
<keyword evidence="1" id="KW-0813">Transport</keyword>
<dbReference type="CDD" id="cd03219">
    <property type="entry name" value="ABC_Mj1267_LivG_branched"/>
    <property type="match status" value="1"/>
</dbReference>
<dbReference type="RefSeq" id="WP_088756067.1">
    <property type="nucleotide sequence ID" value="NZ_JARJFG010000041.1"/>
</dbReference>
<evidence type="ECO:0000313" key="6">
    <source>
        <dbReference type="EMBL" id="OWY33622.1"/>
    </source>
</evidence>
<gene>
    <name evidence="6" type="ORF">CEJ45_16045</name>
</gene>
<evidence type="ECO:0000256" key="1">
    <source>
        <dbReference type="ARBA" id="ARBA00022448"/>
    </source>
</evidence>
<organism evidence="6 7">
    <name type="scientific">Herbaspirillum aquaticum</name>
    <dbReference type="NCBI Taxonomy" id="568783"/>
    <lineage>
        <taxon>Bacteria</taxon>
        <taxon>Pseudomonadati</taxon>
        <taxon>Pseudomonadota</taxon>
        <taxon>Betaproteobacteria</taxon>
        <taxon>Burkholderiales</taxon>
        <taxon>Oxalobacteraceae</taxon>
        <taxon>Herbaspirillum</taxon>
    </lineage>
</organism>
<dbReference type="InterPro" id="IPR003593">
    <property type="entry name" value="AAA+_ATPase"/>
</dbReference>
<dbReference type="PANTHER" id="PTHR45772:SF2">
    <property type="entry name" value="ABC TRANSPORTER ATP-BINDING PROTEIN"/>
    <property type="match status" value="1"/>
</dbReference>
<dbReference type="GO" id="GO:0005886">
    <property type="term" value="C:plasma membrane"/>
    <property type="evidence" value="ECO:0007669"/>
    <property type="project" value="TreeGrafter"/>
</dbReference>
<dbReference type="InterPro" id="IPR027417">
    <property type="entry name" value="P-loop_NTPase"/>
</dbReference>
<sequence>MSLHPHPADTTLRTEGLSKRWGSFVANSDISLSFAPGARHALIGPNGAGKTTFINLLTGGFAPSAGKVWFGGEDITALAQHERVKRGMTRTFQINTLFAGLTVLESVILAIQERRGLQYKWYQTVASQTEVVDEAMALLDSLKLAQEANSITRSLAYGKQRLVEIALALATQPKVLLLDEPAAGIPSAESRELFEVIAQLPREVTIVFIEHDMGLVFRFAERITVLVGGKVLVEGTPAEIAADQRVKEVYLGEAEHA</sequence>
<protein>
    <submittedName>
        <fullName evidence="6">Branched-chain amino acid ABC transporter ATP-binding protein</fullName>
    </submittedName>
</protein>
<dbReference type="GO" id="GO:0016887">
    <property type="term" value="F:ATP hydrolysis activity"/>
    <property type="evidence" value="ECO:0007669"/>
    <property type="project" value="InterPro"/>
</dbReference>